<dbReference type="Gene3D" id="3.40.50.2300">
    <property type="match status" value="1"/>
</dbReference>
<evidence type="ECO:0000256" key="1">
    <source>
        <dbReference type="ARBA" id="ARBA00004496"/>
    </source>
</evidence>
<evidence type="ECO:0000259" key="9">
    <source>
        <dbReference type="PROSITE" id="PS01124"/>
    </source>
</evidence>
<feature type="modified residue" description="4-aspartylphosphate" evidence="8">
    <location>
        <position position="55"/>
    </location>
</feature>
<dbReference type="PROSITE" id="PS01124">
    <property type="entry name" value="HTH_ARAC_FAMILY_2"/>
    <property type="match status" value="1"/>
</dbReference>
<keyword evidence="12" id="KW-1185">Reference proteome</keyword>
<comment type="subcellular location">
    <subcellularLocation>
        <location evidence="1">Cytoplasm</location>
    </subcellularLocation>
</comment>
<dbReference type="RefSeq" id="WP_212940043.1">
    <property type="nucleotide sequence ID" value="NZ_BORR01000009.1"/>
</dbReference>
<evidence type="ECO:0000256" key="3">
    <source>
        <dbReference type="ARBA" id="ARBA00022553"/>
    </source>
</evidence>
<dbReference type="SUPFAM" id="SSF52172">
    <property type="entry name" value="CheY-like"/>
    <property type="match status" value="1"/>
</dbReference>
<evidence type="ECO:0000256" key="5">
    <source>
        <dbReference type="ARBA" id="ARBA00023015"/>
    </source>
</evidence>
<dbReference type="EMBL" id="BORR01000009">
    <property type="protein sequence ID" value="GIO37812.1"/>
    <property type="molecule type" value="Genomic_DNA"/>
</dbReference>
<organism evidence="11 12">
    <name type="scientific">Paenibacillus antibioticophila</name>
    <dbReference type="NCBI Taxonomy" id="1274374"/>
    <lineage>
        <taxon>Bacteria</taxon>
        <taxon>Bacillati</taxon>
        <taxon>Bacillota</taxon>
        <taxon>Bacilli</taxon>
        <taxon>Bacillales</taxon>
        <taxon>Paenibacillaceae</taxon>
        <taxon>Paenibacillus</taxon>
    </lineage>
</organism>
<evidence type="ECO:0000313" key="12">
    <source>
        <dbReference type="Proteomes" id="UP000681162"/>
    </source>
</evidence>
<dbReference type="InterPro" id="IPR020449">
    <property type="entry name" value="Tscrpt_reg_AraC-type_HTH"/>
</dbReference>
<protein>
    <recommendedName>
        <fullName evidence="13">Response regulator</fullName>
    </recommendedName>
</protein>
<dbReference type="PROSITE" id="PS50110">
    <property type="entry name" value="RESPONSE_REGULATORY"/>
    <property type="match status" value="1"/>
</dbReference>
<evidence type="ECO:0000256" key="6">
    <source>
        <dbReference type="ARBA" id="ARBA00023125"/>
    </source>
</evidence>
<name>A0A920CIG6_9BACL</name>
<evidence type="ECO:0008006" key="13">
    <source>
        <dbReference type="Google" id="ProtNLM"/>
    </source>
</evidence>
<dbReference type="InterPro" id="IPR009057">
    <property type="entry name" value="Homeodomain-like_sf"/>
</dbReference>
<dbReference type="GO" id="GO:0043565">
    <property type="term" value="F:sequence-specific DNA binding"/>
    <property type="evidence" value="ECO:0007669"/>
    <property type="project" value="InterPro"/>
</dbReference>
<keyword evidence="3 8" id="KW-0597">Phosphoprotein</keyword>
<evidence type="ECO:0000313" key="11">
    <source>
        <dbReference type="EMBL" id="GIO37812.1"/>
    </source>
</evidence>
<comment type="caution">
    <text evidence="11">The sequence shown here is derived from an EMBL/GenBank/DDBJ whole genome shotgun (WGS) entry which is preliminary data.</text>
</comment>
<accession>A0A920CIG6</accession>
<dbReference type="CDD" id="cd17536">
    <property type="entry name" value="REC_YesN-like"/>
    <property type="match status" value="1"/>
</dbReference>
<dbReference type="Gene3D" id="1.10.10.60">
    <property type="entry name" value="Homeodomain-like"/>
    <property type="match status" value="2"/>
</dbReference>
<sequence>MYNILVVDDEPLICKGLAGLLTSSGLAINTIFTAGSGHEALDYIRMEVIDLLITDIQMGEMSGIELMHQAKIIKPWVQTIIISAHETFQYAQMALRLGARDYLIKPLNSEQFLDSVRNALLKMDKPVPAMTDFLERPAEHFHVEEPEEGKNAEITALLNAAPTNIEGIGKKSMDAASCMNKWGLTGPYFSLIKIKMELSRRTEETIEPLEKSRKDSGLFRYAALNVTKELLYQEWNAVVFYPADLEIGILLQWSEREYAELDVNKISQLEMIGRSLHYHIEKYLGVSAVIGISQILKGAEFLHILSRQVDKAISWGTVQEDYHVFYYGDFNWNNYAQDPSAEELTTQNNVIVAQAKRYIEENYNQKGLTIHEMAKKNHVSPNYLSYLFKKNTGYNLWEYVIKLRMEESKSLILHTDLRRYEIAERVGYESPEHFSKIFKKYFGVSPSDMKK</sequence>
<evidence type="ECO:0000259" key="10">
    <source>
        <dbReference type="PROSITE" id="PS50110"/>
    </source>
</evidence>
<dbReference type="InterPro" id="IPR001789">
    <property type="entry name" value="Sig_transdc_resp-reg_receiver"/>
</dbReference>
<reference evidence="11 12" key="1">
    <citation type="submission" date="2021-03" db="EMBL/GenBank/DDBJ databases">
        <title>Antimicrobial resistance genes in bacteria isolated from Japanese honey, and their potential for conferring macrolide and lincosamide resistance in the American foulbrood pathogen Paenibacillus larvae.</title>
        <authorList>
            <person name="Okamoto M."/>
            <person name="Kumagai M."/>
            <person name="Kanamori H."/>
            <person name="Takamatsu D."/>
        </authorList>
    </citation>
    <scope>NUCLEOTIDE SEQUENCE [LARGE SCALE GENOMIC DNA]</scope>
    <source>
        <strain evidence="11 12">J41TS12</strain>
    </source>
</reference>
<dbReference type="SMART" id="SM00448">
    <property type="entry name" value="REC"/>
    <property type="match status" value="1"/>
</dbReference>
<dbReference type="GO" id="GO:0005737">
    <property type="term" value="C:cytoplasm"/>
    <property type="evidence" value="ECO:0007669"/>
    <property type="project" value="UniProtKB-SubCell"/>
</dbReference>
<feature type="domain" description="HTH araC/xylS-type" evidence="9">
    <location>
        <begin position="353"/>
        <end position="451"/>
    </location>
</feature>
<feature type="domain" description="Response regulatory" evidence="10">
    <location>
        <begin position="3"/>
        <end position="120"/>
    </location>
</feature>
<gene>
    <name evidence="11" type="ORF">J41TS12_26730</name>
</gene>
<evidence type="ECO:0000256" key="8">
    <source>
        <dbReference type="PROSITE-ProRule" id="PRU00169"/>
    </source>
</evidence>
<proteinExistence type="predicted"/>
<dbReference type="Pfam" id="PF12833">
    <property type="entry name" value="HTH_18"/>
    <property type="match status" value="1"/>
</dbReference>
<dbReference type="SMART" id="SM00342">
    <property type="entry name" value="HTH_ARAC"/>
    <property type="match status" value="1"/>
</dbReference>
<dbReference type="PRINTS" id="PR00032">
    <property type="entry name" value="HTHARAC"/>
</dbReference>
<dbReference type="InterPro" id="IPR018060">
    <property type="entry name" value="HTH_AraC"/>
</dbReference>
<dbReference type="GO" id="GO:0003700">
    <property type="term" value="F:DNA-binding transcription factor activity"/>
    <property type="evidence" value="ECO:0007669"/>
    <property type="project" value="InterPro"/>
</dbReference>
<dbReference type="PANTHER" id="PTHR42713">
    <property type="entry name" value="HISTIDINE KINASE-RELATED"/>
    <property type="match status" value="1"/>
</dbReference>
<evidence type="ECO:0000256" key="2">
    <source>
        <dbReference type="ARBA" id="ARBA00022490"/>
    </source>
</evidence>
<dbReference type="AlphaFoldDB" id="A0A920CIG6"/>
<dbReference type="SUPFAM" id="SSF46689">
    <property type="entry name" value="Homeodomain-like"/>
    <property type="match status" value="2"/>
</dbReference>
<dbReference type="PANTHER" id="PTHR42713:SF3">
    <property type="entry name" value="TRANSCRIPTIONAL REGULATORY PROTEIN HPTR"/>
    <property type="match status" value="1"/>
</dbReference>
<keyword evidence="5" id="KW-0805">Transcription regulation</keyword>
<dbReference type="GO" id="GO:0000160">
    <property type="term" value="P:phosphorelay signal transduction system"/>
    <property type="evidence" value="ECO:0007669"/>
    <property type="project" value="UniProtKB-KW"/>
</dbReference>
<dbReference type="InterPro" id="IPR011006">
    <property type="entry name" value="CheY-like_superfamily"/>
</dbReference>
<dbReference type="InterPro" id="IPR051552">
    <property type="entry name" value="HptR"/>
</dbReference>
<keyword evidence="6" id="KW-0238">DNA-binding</keyword>
<evidence type="ECO:0000256" key="4">
    <source>
        <dbReference type="ARBA" id="ARBA00023012"/>
    </source>
</evidence>
<dbReference type="Proteomes" id="UP000681162">
    <property type="component" value="Unassembled WGS sequence"/>
</dbReference>
<keyword evidence="2" id="KW-0963">Cytoplasm</keyword>
<keyword evidence="7" id="KW-0804">Transcription</keyword>
<dbReference type="Pfam" id="PF00072">
    <property type="entry name" value="Response_reg"/>
    <property type="match status" value="1"/>
</dbReference>
<keyword evidence="4" id="KW-0902">Two-component regulatory system</keyword>
<evidence type="ECO:0000256" key="7">
    <source>
        <dbReference type="ARBA" id="ARBA00023163"/>
    </source>
</evidence>